<proteinExistence type="predicted"/>
<dbReference type="EMBL" id="LJGU01000106">
    <property type="protein sequence ID" value="OEV05080.1"/>
    <property type="molecule type" value="Genomic_DNA"/>
</dbReference>
<accession>A0A1E7KME5</accession>
<reference evidence="2 3" key="1">
    <citation type="journal article" date="2016" name="Front. Microbiol.">
        <title>Comparative Genomics Analysis of Streptomyces Species Reveals Their Adaptation to the Marine Environment and Their Diversity at the Genomic Level.</title>
        <authorList>
            <person name="Tian X."/>
            <person name="Zhang Z."/>
            <person name="Yang T."/>
            <person name="Chen M."/>
            <person name="Li J."/>
            <person name="Chen F."/>
            <person name="Yang J."/>
            <person name="Li W."/>
            <person name="Zhang B."/>
            <person name="Zhang Z."/>
            <person name="Wu J."/>
            <person name="Zhang C."/>
            <person name="Long L."/>
            <person name="Xiao J."/>
        </authorList>
    </citation>
    <scope>NUCLEOTIDE SEQUENCE [LARGE SCALE GENOMIC DNA]</scope>
    <source>
        <strain evidence="2 3">SCSIO 02100</strain>
    </source>
</reference>
<name>A0A1E7KME5_9ACTN</name>
<dbReference type="STRING" id="1075402.AN216_04480"/>
<dbReference type="AlphaFoldDB" id="A0A1E7KME5"/>
<keyword evidence="1" id="KW-1277">Toxin-antitoxin system</keyword>
<dbReference type="RefSeq" id="WP_070195275.1">
    <property type="nucleotide sequence ID" value="NZ_LJGU01000106.1"/>
</dbReference>
<gene>
    <name evidence="2" type="ORF">AN216_04480</name>
</gene>
<evidence type="ECO:0000313" key="2">
    <source>
        <dbReference type="EMBL" id="OEV05080.1"/>
    </source>
</evidence>
<comment type="caution">
    <text evidence="2">The sequence shown here is derived from an EMBL/GenBank/DDBJ whole genome shotgun (WGS) entry which is preliminary data.</text>
</comment>
<keyword evidence="3" id="KW-1185">Reference proteome</keyword>
<sequence length="83" mass="9386">MSYDVAWRPAARSAVARFHKSDPDGVNQVLDSVNLLAREPRPHGATKYGSDEIFRVHVGRYRLMYEVRDALVTVIVVHVGRIP</sequence>
<evidence type="ECO:0000256" key="1">
    <source>
        <dbReference type="ARBA" id="ARBA00022649"/>
    </source>
</evidence>
<protein>
    <submittedName>
        <fullName evidence="2">Plasmid stabilization protein</fullName>
    </submittedName>
</protein>
<evidence type="ECO:0000313" key="3">
    <source>
        <dbReference type="Proteomes" id="UP000176101"/>
    </source>
</evidence>
<dbReference type="OrthoDB" id="9812706at2"/>
<dbReference type="InterPro" id="IPR007712">
    <property type="entry name" value="RelE/ParE_toxin"/>
</dbReference>
<organism evidence="2 3">
    <name type="scientific">Streptomyces oceani</name>
    <dbReference type="NCBI Taxonomy" id="1075402"/>
    <lineage>
        <taxon>Bacteria</taxon>
        <taxon>Bacillati</taxon>
        <taxon>Actinomycetota</taxon>
        <taxon>Actinomycetes</taxon>
        <taxon>Kitasatosporales</taxon>
        <taxon>Streptomycetaceae</taxon>
        <taxon>Streptomyces</taxon>
    </lineage>
</organism>
<dbReference type="SUPFAM" id="SSF143011">
    <property type="entry name" value="RelE-like"/>
    <property type="match status" value="1"/>
</dbReference>
<dbReference type="Proteomes" id="UP000176101">
    <property type="component" value="Unassembled WGS sequence"/>
</dbReference>
<dbReference type="Gene3D" id="3.30.2310.20">
    <property type="entry name" value="RelE-like"/>
    <property type="match status" value="1"/>
</dbReference>
<dbReference type="InterPro" id="IPR035093">
    <property type="entry name" value="RelE/ParE_toxin_dom_sf"/>
</dbReference>
<dbReference type="Pfam" id="PF05016">
    <property type="entry name" value="ParE_toxin"/>
    <property type="match status" value="1"/>
</dbReference>